<proteinExistence type="predicted"/>
<dbReference type="Proteomes" id="UP000034034">
    <property type="component" value="Chromosome"/>
</dbReference>
<protein>
    <submittedName>
        <fullName evidence="1">Uncharacterized protein</fullName>
    </submittedName>
</protein>
<evidence type="ECO:0000313" key="2">
    <source>
        <dbReference type="Proteomes" id="UP000034034"/>
    </source>
</evidence>
<keyword evidence="2" id="KW-1185">Reference proteome</keyword>
<dbReference type="AlphaFoldDB" id="A0A0F7FRJ9"/>
<dbReference type="KEGG" id="sxi:SXIM_07410"/>
<reference evidence="1" key="1">
    <citation type="submission" date="2019-08" db="EMBL/GenBank/DDBJ databases">
        <title>Complete genome sequence of a mangrove-derived Streptomyces xiamenensis.</title>
        <authorList>
            <person name="Xu J."/>
        </authorList>
    </citation>
    <scope>NUCLEOTIDE SEQUENCE</scope>
    <source>
        <strain evidence="1">318</strain>
    </source>
</reference>
<gene>
    <name evidence="1" type="ORF">SXIM_07410</name>
</gene>
<name>A0A0F7FRJ9_9ACTN</name>
<sequence>MRGQSHPSFHLAVVTGRYAPVTRRLVRPRFMGVTSIQKYLHGLPHRT</sequence>
<dbReference type="EMBL" id="CP009922">
    <property type="protein sequence ID" value="AKG42125.1"/>
    <property type="molecule type" value="Genomic_DNA"/>
</dbReference>
<dbReference type="HOGENOM" id="CLU_3173967_0_0_11"/>
<accession>A0A0F7FRJ9</accession>
<evidence type="ECO:0000313" key="1">
    <source>
        <dbReference type="EMBL" id="AKG42125.1"/>
    </source>
</evidence>
<dbReference type="STRING" id="408015.SXIM_07410"/>
<organism evidence="1 2">
    <name type="scientific">Streptomyces xiamenensis</name>
    <dbReference type="NCBI Taxonomy" id="408015"/>
    <lineage>
        <taxon>Bacteria</taxon>
        <taxon>Bacillati</taxon>
        <taxon>Actinomycetota</taxon>
        <taxon>Actinomycetes</taxon>
        <taxon>Kitasatosporales</taxon>
        <taxon>Streptomycetaceae</taxon>
        <taxon>Streptomyces</taxon>
    </lineage>
</organism>